<proteinExistence type="predicted"/>
<dbReference type="PANTHER" id="PTHR34801:SF6">
    <property type="entry name" value="SLL1620 PROTEIN"/>
    <property type="match status" value="1"/>
</dbReference>
<evidence type="ECO:0000313" key="1">
    <source>
        <dbReference type="EMBL" id="NHC35080.1"/>
    </source>
</evidence>
<keyword evidence="2" id="KW-1185">Reference proteome</keyword>
<dbReference type="OrthoDB" id="9793534at2"/>
<dbReference type="PROSITE" id="PS51257">
    <property type="entry name" value="PROKAR_LIPOPROTEIN"/>
    <property type="match status" value="1"/>
</dbReference>
<name>A0A9X5E4E3_9CYAN</name>
<organism evidence="1 2">
    <name type="scientific">Scytonema millei VB511283</name>
    <dbReference type="NCBI Taxonomy" id="1245923"/>
    <lineage>
        <taxon>Bacteria</taxon>
        <taxon>Bacillati</taxon>
        <taxon>Cyanobacteriota</taxon>
        <taxon>Cyanophyceae</taxon>
        <taxon>Nostocales</taxon>
        <taxon>Scytonemataceae</taxon>
        <taxon>Scytonema</taxon>
    </lineage>
</organism>
<gene>
    <name evidence="1" type="ORF">QH73_0010475</name>
</gene>
<dbReference type="EMBL" id="JTJC03000002">
    <property type="protein sequence ID" value="NHC35080.1"/>
    <property type="molecule type" value="Genomic_DNA"/>
</dbReference>
<dbReference type="PANTHER" id="PTHR34801">
    <property type="entry name" value="EXPRESSED PROTEIN"/>
    <property type="match status" value="1"/>
</dbReference>
<comment type="caution">
    <text evidence="1">The sequence shown here is derived from an EMBL/GenBank/DDBJ whole genome shotgun (WGS) entry which is preliminary data.</text>
</comment>
<evidence type="ECO:0000313" key="2">
    <source>
        <dbReference type="Proteomes" id="UP000031532"/>
    </source>
</evidence>
<dbReference type="AlphaFoldDB" id="A0A9X5E4E3"/>
<sequence length="177" mass="19374">MSAIATKLNPIVKRVLFTCISLLLVFACLLGTKIALTGEPQLLAGTRPDNLGVRAGELAPCPSTPNCVSSQSQDPVHKIAPLTYSSSTKKAMTDLKTVLQSFRRTKAIAQTENYLYTEFTIPVVGFVDDVEFFLDDNAKVIHVRSASRLGESDLGVNRGRIETMRAKFNQINRSESV</sequence>
<reference evidence="1 2" key="1">
    <citation type="journal article" date="2015" name="Genome Announc.">
        <title>Draft Genome Sequence of the Terrestrial Cyanobacterium Scytonema millei VB511283, Isolated from Eastern India.</title>
        <authorList>
            <person name="Sen D."/>
            <person name="Chandrababunaidu M.M."/>
            <person name="Singh D."/>
            <person name="Sanghi N."/>
            <person name="Ghorai A."/>
            <person name="Mishra G.P."/>
            <person name="Madduluri M."/>
            <person name="Adhikary S.P."/>
            <person name="Tripathy S."/>
        </authorList>
    </citation>
    <scope>NUCLEOTIDE SEQUENCE [LARGE SCALE GENOMIC DNA]</scope>
    <source>
        <strain evidence="1 2">VB511283</strain>
    </source>
</reference>
<accession>A0A9X5E4E3</accession>
<dbReference type="Proteomes" id="UP000031532">
    <property type="component" value="Unassembled WGS sequence"/>
</dbReference>
<dbReference type="Pfam" id="PF07386">
    <property type="entry name" value="DUF1499"/>
    <property type="match status" value="1"/>
</dbReference>
<protein>
    <submittedName>
        <fullName evidence="1">DUF1499 domain-containing protein</fullName>
    </submittedName>
</protein>
<dbReference type="InterPro" id="IPR010865">
    <property type="entry name" value="DUF1499"/>
</dbReference>